<dbReference type="AlphaFoldDB" id="A0A3N1M6V5"/>
<dbReference type="Pfam" id="PF03480">
    <property type="entry name" value="DctP"/>
    <property type="match status" value="1"/>
</dbReference>
<evidence type="ECO:0000256" key="2">
    <source>
        <dbReference type="ARBA" id="ARBA00022448"/>
    </source>
</evidence>
<sequence length="345" mass="37546">MGNSALRHAAVGMAALAAALVGVASNPAEVSAQTTWKMHIVWVPARPEAQAYKRFADMVNEKAAGKLKIDLHQGGTLGVKDVDMLRILPAGNVIQIAGLYPGYMTRDVPEYASTLPPGVVKEPAKMVDGLPALTKIYEETYKKWGIELLGYVMHPTRDTHIMCKEPVSSLAQLKGKKLRVWEKFHVDTFAELGVSAQIVGQNDLYVAMKTGVVDCAVYPIGFATTVSLHEVAPNASYLFPYVLHPLHIIVSKKAYDALPADVRKIVADAAVATQQETIKNYLSGNYDREAAKLFVEKGGKELPPFPDTDQSAFTKTAREVWEKTAKSLGPKAVENYEAVLKGLGN</sequence>
<dbReference type="NCBIfam" id="NF037995">
    <property type="entry name" value="TRAP_S1"/>
    <property type="match status" value="1"/>
</dbReference>
<protein>
    <submittedName>
        <fullName evidence="5">TRAP-type C4-dicarboxylate transport system substrate-binding protein</fullName>
    </submittedName>
</protein>
<keyword evidence="3 4" id="KW-0732">Signal</keyword>
<comment type="caution">
    <text evidence="5">The sequence shown here is derived from an EMBL/GenBank/DDBJ whole genome shotgun (WGS) entry which is preliminary data.</text>
</comment>
<keyword evidence="2" id="KW-0813">Transport</keyword>
<dbReference type="PANTHER" id="PTHR33376:SF7">
    <property type="entry name" value="C4-DICARBOXYLATE-BINDING PROTEIN DCTB"/>
    <property type="match status" value="1"/>
</dbReference>
<feature type="chain" id="PRO_5018151643" evidence="4">
    <location>
        <begin position="25"/>
        <end position="345"/>
    </location>
</feature>
<evidence type="ECO:0000256" key="1">
    <source>
        <dbReference type="ARBA" id="ARBA00009023"/>
    </source>
</evidence>
<evidence type="ECO:0000313" key="5">
    <source>
        <dbReference type="EMBL" id="ROP99477.1"/>
    </source>
</evidence>
<dbReference type="RefSeq" id="WP_123688865.1">
    <property type="nucleotide sequence ID" value="NZ_AP019700.1"/>
</dbReference>
<name>A0A3N1M6V5_9PROT</name>
<dbReference type="InterPro" id="IPR018389">
    <property type="entry name" value="DctP_fam"/>
</dbReference>
<dbReference type="GO" id="GO:0055085">
    <property type="term" value="P:transmembrane transport"/>
    <property type="evidence" value="ECO:0007669"/>
    <property type="project" value="InterPro"/>
</dbReference>
<organism evidence="5 6">
    <name type="scientific">Stella humosa</name>
    <dbReference type="NCBI Taxonomy" id="94"/>
    <lineage>
        <taxon>Bacteria</taxon>
        <taxon>Pseudomonadati</taxon>
        <taxon>Pseudomonadota</taxon>
        <taxon>Alphaproteobacteria</taxon>
        <taxon>Rhodospirillales</taxon>
        <taxon>Stellaceae</taxon>
        <taxon>Stella</taxon>
    </lineage>
</organism>
<feature type="signal peptide" evidence="4">
    <location>
        <begin position="1"/>
        <end position="24"/>
    </location>
</feature>
<evidence type="ECO:0000256" key="3">
    <source>
        <dbReference type="ARBA" id="ARBA00022729"/>
    </source>
</evidence>
<accession>A0A3N1M6V5</accession>
<dbReference type="InterPro" id="IPR038404">
    <property type="entry name" value="TRAP_DctP_sf"/>
</dbReference>
<dbReference type="Gene3D" id="3.40.190.170">
    <property type="entry name" value="Bacterial extracellular solute-binding protein, family 7"/>
    <property type="match status" value="1"/>
</dbReference>
<gene>
    <name evidence="5" type="ORF">EDC65_1256</name>
</gene>
<comment type="similarity">
    <text evidence="1">Belongs to the bacterial solute-binding protein 7 family.</text>
</comment>
<dbReference type="Proteomes" id="UP000278222">
    <property type="component" value="Unassembled WGS sequence"/>
</dbReference>
<evidence type="ECO:0000313" key="6">
    <source>
        <dbReference type="Proteomes" id="UP000278222"/>
    </source>
</evidence>
<keyword evidence="6" id="KW-1185">Reference proteome</keyword>
<reference evidence="5 6" key="1">
    <citation type="submission" date="2018-11" db="EMBL/GenBank/DDBJ databases">
        <title>Genomic Encyclopedia of Type Strains, Phase IV (KMG-IV): sequencing the most valuable type-strain genomes for metagenomic binning, comparative biology and taxonomic classification.</title>
        <authorList>
            <person name="Goeker M."/>
        </authorList>
    </citation>
    <scope>NUCLEOTIDE SEQUENCE [LARGE SCALE GENOMIC DNA]</scope>
    <source>
        <strain evidence="5 6">DSM 5900</strain>
    </source>
</reference>
<proteinExistence type="inferred from homology"/>
<dbReference type="EMBL" id="RJKX01000013">
    <property type="protein sequence ID" value="ROP99477.1"/>
    <property type="molecule type" value="Genomic_DNA"/>
</dbReference>
<dbReference type="PANTHER" id="PTHR33376">
    <property type="match status" value="1"/>
</dbReference>
<evidence type="ECO:0000256" key="4">
    <source>
        <dbReference type="SAM" id="SignalP"/>
    </source>
</evidence>
<dbReference type="OrthoDB" id="9799287at2"/>